<dbReference type="RefSeq" id="WP_267309747.1">
    <property type="nucleotide sequence ID" value="NZ_JAOQJR010000001.1"/>
</dbReference>
<accession>A0ABT2SQQ4</accession>
<evidence type="ECO:0008006" key="3">
    <source>
        <dbReference type="Google" id="ProtNLM"/>
    </source>
</evidence>
<name>A0ABT2SQQ4_9FIRM</name>
<proteinExistence type="predicted"/>
<protein>
    <recommendedName>
        <fullName evidence="3">MarR family transcriptional regulator</fullName>
    </recommendedName>
</protein>
<dbReference type="InterPro" id="IPR036390">
    <property type="entry name" value="WH_DNA-bd_sf"/>
</dbReference>
<dbReference type="InterPro" id="IPR036388">
    <property type="entry name" value="WH-like_DNA-bd_sf"/>
</dbReference>
<reference evidence="1 2" key="1">
    <citation type="journal article" date="2021" name="ISME Commun">
        <title>Automated analysis of genomic sequences facilitates high-throughput and comprehensive description of bacteria.</title>
        <authorList>
            <person name="Hitch T.C.A."/>
        </authorList>
    </citation>
    <scope>NUCLEOTIDE SEQUENCE [LARGE SCALE GENOMIC DNA]</scope>
    <source>
        <strain evidence="1 2">H4_15</strain>
    </source>
</reference>
<comment type="caution">
    <text evidence="1">The sequence shown here is derived from an EMBL/GenBank/DDBJ whole genome shotgun (WGS) entry which is preliminary data.</text>
</comment>
<dbReference type="EMBL" id="JAOQJR010000001">
    <property type="protein sequence ID" value="MCU6737149.1"/>
    <property type="molecule type" value="Genomic_DNA"/>
</dbReference>
<dbReference type="Gene3D" id="1.10.10.10">
    <property type="entry name" value="Winged helix-like DNA-binding domain superfamily/Winged helix DNA-binding domain"/>
    <property type="match status" value="1"/>
</dbReference>
<keyword evidence="2" id="KW-1185">Reference proteome</keyword>
<gene>
    <name evidence="1" type="ORF">OCV55_00425</name>
</gene>
<dbReference type="Proteomes" id="UP001208364">
    <property type="component" value="Unassembled WGS sequence"/>
</dbReference>
<organism evidence="1 2">
    <name type="scientific">[Clostridium] ammoniilyticum</name>
    <dbReference type="NCBI Taxonomy" id="2981784"/>
    <lineage>
        <taxon>Bacteria</taxon>
        <taxon>Bacillati</taxon>
        <taxon>Bacillota</taxon>
        <taxon>Erysipelotrichia</taxon>
        <taxon>Erysipelotrichales</taxon>
        <taxon>Coprobacillaceae</taxon>
        <taxon>Faecalibacillus</taxon>
    </lineage>
</organism>
<sequence length="54" mass="6300">MSKVNDLKQENEIKIRECLYDGQIWTKNDLAYKTSLSLATTTNILQEMLKSHEI</sequence>
<dbReference type="SUPFAM" id="SSF46785">
    <property type="entry name" value="Winged helix' DNA-binding domain"/>
    <property type="match status" value="1"/>
</dbReference>
<evidence type="ECO:0000313" key="2">
    <source>
        <dbReference type="Proteomes" id="UP001208364"/>
    </source>
</evidence>
<evidence type="ECO:0000313" key="1">
    <source>
        <dbReference type="EMBL" id="MCU6737149.1"/>
    </source>
</evidence>